<dbReference type="Proteomes" id="UP000735302">
    <property type="component" value="Unassembled WGS sequence"/>
</dbReference>
<dbReference type="AlphaFoldDB" id="A0AAV4DRL2"/>
<feature type="region of interest" description="Disordered" evidence="1">
    <location>
        <begin position="1"/>
        <end position="22"/>
    </location>
</feature>
<organism evidence="2 3">
    <name type="scientific">Plakobranchus ocellatus</name>
    <dbReference type="NCBI Taxonomy" id="259542"/>
    <lineage>
        <taxon>Eukaryota</taxon>
        <taxon>Metazoa</taxon>
        <taxon>Spiralia</taxon>
        <taxon>Lophotrochozoa</taxon>
        <taxon>Mollusca</taxon>
        <taxon>Gastropoda</taxon>
        <taxon>Heterobranchia</taxon>
        <taxon>Euthyneura</taxon>
        <taxon>Panpulmonata</taxon>
        <taxon>Sacoglossa</taxon>
        <taxon>Placobranchoidea</taxon>
        <taxon>Plakobranchidae</taxon>
        <taxon>Plakobranchus</taxon>
    </lineage>
</organism>
<accession>A0AAV4DRL2</accession>
<dbReference type="EMBL" id="BLXT01008249">
    <property type="protein sequence ID" value="GFO46952.1"/>
    <property type="molecule type" value="Genomic_DNA"/>
</dbReference>
<name>A0AAV4DRL2_9GAST</name>
<evidence type="ECO:0000313" key="2">
    <source>
        <dbReference type="EMBL" id="GFO46952.1"/>
    </source>
</evidence>
<dbReference type="PANTHER" id="PTHR46060:SF1">
    <property type="entry name" value="MARINER MOS1 TRANSPOSASE-LIKE PROTEIN"/>
    <property type="match status" value="1"/>
</dbReference>
<reference evidence="2 3" key="1">
    <citation type="journal article" date="2021" name="Elife">
        <title>Chloroplast acquisition without the gene transfer in kleptoplastic sea slugs, Plakobranchus ocellatus.</title>
        <authorList>
            <person name="Maeda T."/>
            <person name="Takahashi S."/>
            <person name="Yoshida T."/>
            <person name="Shimamura S."/>
            <person name="Takaki Y."/>
            <person name="Nagai Y."/>
            <person name="Toyoda A."/>
            <person name="Suzuki Y."/>
            <person name="Arimoto A."/>
            <person name="Ishii H."/>
            <person name="Satoh N."/>
            <person name="Nishiyama T."/>
            <person name="Hasebe M."/>
            <person name="Maruyama T."/>
            <person name="Minagawa J."/>
            <person name="Obokata J."/>
            <person name="Shigenobu S."/>
        </authorList>
    </citation>
    <scope>NUCLEOTIDE SEQUENCE [LARGE SCALE GENOMIC DNA]</scope>
</reference>
<gene>
    <name evidence="2" type="ORF">PoB_007345700</name>
</gene>
<comment type="caution">
    <text evidence="2">The sequence shown here is derived from an EMBL/GenBank/DDBJ whole genome shotgun (WGS) entry which is preliminary data.</text>
</comment>
<proteinExistence type="predicted"/>
<keyword evidence="3" id="KW-1185">Reference proteome</keyword>
<protein>
    <submittedName>
        <fullName evidence="2">Histone-lysine N-methyltransferase SETMAR-like protein</fullName>
    </submittedName>
</protein>
<sequence>MASETSRGCMKKKRARKGSHTALPPALRKGAYAVNAVTKDVIFLPNKMDNLDPIANRRVKQKEIANAVGISKERVHHIVTTVLGYRKVSARWVPRQLTVEMKAQRKDMCTQLLELSTVFILA</sequence>
<feature type="compositionally biased region" description="Basic residues" evidence="1">
    <location>
        <begin position="9"/>
        <end position="19"/>
    </location>
</feature>
<evidence type="ECO:0000313" key="3">
    <source>
        <dbReference type="Proteomes" id="UP000735302"/>
    </source>
</evidence>
<dbReference type="InterPro" id="IPR052709">
    <property type="entry name" value="Transposase-MT_Hybrid"/>
</dbReference>
<dbReference type="PANTHER" id="PTHR46060">
    <property type="entry name" value="MARINER MOS1 TRANSPOSASE-LIKE PROTEIN"/>
    <property type="match status" value="1"/>
</dbReference>
<evidence type="ECO:0000256" key="1">
    <source>
        <dbReference type="SAM" id="MobiDB-lite"/>
    </source>
</evidence>